<accession>A0A9W6ZQX2</accession>
<evidence type="ECO:0000256" key="6">
    <source>
        <dbReference type="ARBA" id="ARBA00022967"/>
    </source>
</evidence>
<feature type="domain" description="ABC transporter" evidence="8">
    <location>
        <begin position="285"/>
        <end position="561"/>
    </location>
</feature>
<dbReference type="InterPro" id="IPR003439">
    <property type="entry name" value="ABC_transporter-like_ATP-bd"/>
</dbReference>
<evidence type="ECO:0000313" key="9">
    <source>
        <dbReference type="EMBL" id="GMH58842.1"/>
    </source>
</evidence>
<keyword evidence="3" id="KW-1003">Cell membrane</keyword>
<dbReference type="SMART" id="SM00382">
    <property type="entry name" value="AAA"/>
    <property type="match status" value="1"/>
</dbReference>
<proteinExistence type="predicted"/>
<evidence type="ECO:0000256" key="2">
    <source>
        <dbReference type="ARBA" id="ARBA00022448"/>
    </source>
</evidence>
<keyword evidence="10" id="KW-1185">Reference proteome</keyword>
<comment type="caution">
    <text evidence="9">The sequence shown here is derived from an EMBL/GenBank/DDBJ whole genome shotgun (WGS) entry which is preliminary data.</text>
</comment>
<evidence type="ECO:0000256" key="5">
    <source>
        <dbReference type="ARBA" id="ARBA00022840"/>
    </source>
</evidence>
<keyword evidence="5" id="KW-0067">ATP-binding</keyword>
<keyword evidence="4" id="KW-0547">Nucleotide-binding</keyword>
<dbReference type="AlphaFoldDB" id="A0A9W6ZQX2"/>
<evidence type="ECO:0000256" key="4">
    <source>
        <dbReference type="ARBA" id="ARBA00022741"/>
    </source>
</evidence>
<evidence type="ECO:0000259" key="8">
    <source>
        <dbReference type="PROSITE" id="PS50893"/>
    </source>
</evidence>
<dbReference type="GO" id="GO:0043190">
    <property type="term" value="C:ATP-binding cassette (ABC) transporter complex"/>
    <property type="evidence" value="ECO:0007669"/>
    <property type="project" value="TreeGrafter"/>
</dbReference>
<gene>
    <name evidence="9" type="ORF">TrST_g5248</name>
</gene>
<dbReference type="OrthoDB" id="10654575at2759"/>
<evidence type="ECO:0000256" key="1">
    <source>
        <dbReference type="ARBA" id="ARBA00004202"/>
    </source>
</evidence>
<protein>
    <recommendedName>
        <fullName evidence="8">ABC transporter domain-containing protein</fullName>
    </recommendedName>
</protein>
<organism evidence="9 10">
    <name type="scientific">Triparma strigata</name>
    <dbReference type="NCBI Taxonomy" id="1606541"/>
    <lineage>
        <taxon>Eukaryota</taxon>
        <taxon>Sar</taxon>
        <taxon>Stramenopiles</taxon>
        <taxon>Ochrophyta</taxon>
        <taxon>Bolidophyceae</taxon>
        <taxon>Parmales</taxon>
        <taxon>Triparmaceae</taxon>
        <taxon>Triparma</taxon>
    </lineage>
</organism>
<dbReference type="InterPro" id="IPR003593">
    <property type="entry name" value="AAA+_ATPase"/>
</dbReference>
<dbReference type="Proteomes" id="UP001165085">
    <property type="component" value="Unassembled WGS sequence"/>
</dbReference>
<dbReference type="PANTHER" id="PTHR43553:SF27">
    <property type="entry name" value="ENERGY-COUPLING FACTOR TRANSPORTER ATP-BINDING PROTEIN ECFA2"/>
    <property type="match status" value="1"/>
</dbReference>
<reference evidence="10" key="1">
    <citation type="journal article" date="2023" name="Commun. Biol.">
        <title>Genome analysis of Parmales, the sister group of diatoms, reveals the evolutionary specialization of diatoms from phago-mixotrophs to photoautotrophs.</title>
        <authorList>
            <person name="Ban H."/>
            <person name="Sato S."/>
            <person name="Yoshikawa S."/>
            <person name="Yamada K."/>
            <person name="Nakamura Y."/>
            <person name="Ichinomiya M."/>
            <person name="Sato N."/>
            <person name="Blanc-Mathieu R."/>
            <person name="Endo H."/>
            <person name="Kuwata A."/>
            <person name="Ogata H."/>
        </authorList>
    </citation>
    <scope>NUCLEOTIDE SEQUENCE [LARGE SCALE GENOMIC DNA]</scope>
    <source>
        <strain evidence="10">NIES 3701</strain>
    </source>
</reference>
<sequence>MTKGAKDAKDAFPHLKNFILYTLLSLLLTSLQHPYITTYISTPLTTLSTSSLLSYTSDLSRSYISQLGSKNFTVKYTSIINSIAMPLNRIAWLFPLTLRCVTLFLTSLKLSPPLFLLPSLLLLHGLEIFSSSKNHGGIRNASNSKNRKYVNLLNEELNRADIELNKSKKERWKYIQRIGEYNQKIRENKNEVYWRISFENLAFSVGQRLVIVWFLAEMERSVVEKFATLIVLERFIKSFREILGHYLIHLPRETEAFTENVNDLYAGVPSSKLVPSRNPLLPGDINLDLSFDITLDKLRIKSSDLKLSSSNIYIIRGDNGSGKSTFLKLLNGEIFDSQTHSTTYSLNYSNKAYVHNPSSDEIFFNGIFQSSLIIQLDQSSQISSSITYGDYFVRFNSFCSPTSLDYMFSSPSSETLGIREWLRTIISYVLSVSNSSSRSVVPLRTPRYFGRNLSERNRKRFKEEIKGAVKPRIIMLDEPDKEIDVQSINPLLSRLWQSIDCEGVLKFMITHTELTGDGDFDDTKEEVSFKIEDLGERIGEKSGGEKQRLRLAGVFFRIIVLQALHYDDESERGEEDEEETAEFKVLKFNVERKGLEKISTMKEMK</sequence>
<dbReference type="GO" id="GO:0042626">
    <property type="term" value="F:ATPase-coupled transmembrane transporter activity"/>
    <property type="evidence" value="ECO:0007669"/>
    <property type="project" value="TreeGrafter"/>
</dbReference>
<dbReference type="EMBL" id="BRXY01000055">
    <property type="protein sequence ID" value="GMH58842.1"/>
    <property type="molecule type" value="Genomic_DNA"/>
</dbReference>
<comment type="subcellular location">
    <subcellularLocation>
        <location evidence="1">Cell membrane</location>
        <topology evidence="1">Peripheral membrane protein</topology>
    </subcellularLocation>
</comment>
<evidence type="ECO:0000313" key="10">
    <source>
        <dbReference type="Proteomes" id="UP001165085"/>
    </source>
</evidence>
<keyword evidence="7" id="KW-0472">Membrane</keyword>
<keyword evidence="2" id="KW-0813">Transport</keyword>
<dbReference type="GO" id="GO:0005524">
    <property type="term" value="F:ATP binding"/>
    <property type="evidence" value="ECO:0007669"/>
    <property type="project" value="UniProtKB-KW"/>
</dbReference>
<dbReference type="GO" id="GO:0016887">
    <property type="term" value="F:ATP hydrolysis activity"/>
    <property type="evidence" value="ECO:0007669"/>
    <property type="project" value="InterPro"/>
</dbReference>
<dbReference type="PROSITE" id="PS50893">
    <property type="entry name" value="ABC_TRANSPORTER_2"/>
    <property type="match status" value="1"/>
</dbReference>
<dbReference type="Gene3D" id="3.40.50.300">
    <property type="entry name" value="P-loop containing nucleotide triphosphate hydrolases"/>
    <property type="match status" value="1"/>
</dbReference>
<dbReference type="InterPro" id="IPR027417">
    <property type="entry name" value="P-loop_NTPase"/>
</dbReference>
<name>A0A9W6ZQX2_9STRA</name>
<dbReference type="PANTHER" id="PTHR43553">
    <property type="entry name" value="HEAVY METAL TRANSPORTER"/>
    <property type="match status" value="1"/>
</dbReference>
<keyword evidence="6" id="KW-1278">Translocase</keyword>
<dbReference type="InterPro" id="IPR050095">
    <property type="entry name" value="ECF_ABC_transporter_ATP-bd"/>
</dbReference>
<evidence type="ECO:0000256" key="7">
    <source>
        <dbReference type="ARBA" id="ARBA00023136"/>
    </source>
</evidence>
<evidence type="ECO:0000256" key="3">
    <source>
        <dbReference type="ARBA" id="ARBA00022475"/>
    </source>
</evidence>
<dbReference type="SUPFAM" id="SSF52540">
    <property type="entry name" value="P-loop containing nucleoside triphosphate hydrolases"/>
    <property type="match status" value="1"/>
</dbReference>